<dbReference type="PANTHER" id="PTHR48473">
    <property type="entry name" value="TIR DOMAIN-CONTAINING PROTEIN"/>
    <property type="match status" value="1"/>
</dbReference>
<name>A0A8S9LTP4_BRACR</name>
<dbReference type="AlphaFoldDB" id="A0A8S9LTP4"/>
<evidence type="ECO:0000313" key="1">
    <source>
        <dbReference type="EMBL" id="KAF2611370.1"/>
    </source>
</evidence>
<reference evidence="1" key="1">
    <citation type="submission" date="2019-12" db="EMBL/GenBank/DDBJ databases">
        <title>Genome sequencing and annotation of Brassica cretica.</title>
        <authorList>
            <person name="Studholme D.J."/>
            <person name="Sarris P.F."/>
        </authorList>
    </citation>
    <scope>NUCLEOTIDE SEQUENCE</scope>
    <source>
        <strain evidence="1">PFS-102/07</strain>
        <tissue evidence="1">Leaf</tissue>
    </source>
</reference>
<comment type="caution">
    <text evidence="1">The sequence shown here is derived from an EMBL/GenBank/DDBJ whole genome shotgun (WGS) entry which is preliminary data.</text>
</comment>
<gene>
    <name evidence="1" type="ORF">F2Q70_00007591</name>
</gene>
<proteinExistence type="predicted"/>
<organism evidence="1">
    <name type="scientific">Brassica cretica</name>
    <name type="common">Mustard</name>
    <dbReference type="NCBI Taxonomy" id="69181"/>
    <lineage>
        <taxon>Eukaryota</taxon>
        <taxon>Viridiplantae</taxon>
        <taxon>Streptophyta</taxon>
        <taxon>Embryophyta</taxon>
        <taxon>Tracheophyta</taxon>
        <taxon>Spermatophyta</taxon>
        <taxon>Magnoliopsida</taxon>
        <taxon>eudicotyledons</taxon>
        <taxon>Gunneridae</taxon>
        <taxon>Pentapetalae</taxon>
        <taxon>rosids</taxon>
        <taxon>malvids</taxon>
        <taxon>Brassicales</taxon>
        <taxon>Brassicaceae</taxon>
        <taxon>Brassiceae</taxon>
        <taxon>Brassica</taxon>
    </lineage>
</organism>
<dbReference type="EMBL" id="QGKY02000089">
    <property type="protein sequence ID" value="KAF2611370.1"/>
    <property type="molecule type" value="Genomic_DNA"/>
</dbReference>
<sequence length="106" mass="12115">MSILSLILTIIDFTDKIRVHKVHFRCKLPIPWFYYPARDYSTRFGNSTDNILLFCVVGQLIVSTINLSFTERGRDGPIKVSVWPLVFAIGIVVSKFTEKPPISKNN</sequence>
<dbReference type="PANTHER" id="PTHR48473:SF1">
    <property type="entry name" value="TIR DOMAIN-CONTAINING PROTEIN"/>
    <property type="match status" value="1"/>
</dbReference>
<protein>
    <submittedName>
        <fullName evidence="1">Uncharacterized protein</fullName>
    </submittedName>
</protein>
<accession>A0A8S9LTP4</accession>